<dbReference type="Proteomes" id="UP000663840">
    <property type="component" value="Unassembled WGS sequence"/>
</dbReference>
<reference evidence="1" key="1">
    <citation type="submission" date="2021-01" db="EMBL/GenBank/DDBJ databases">
        <authorList>
            <person name="Kaushik A."/>
        </authorList>
    </citation>
    <scope>NUCLEOTIDE SEQUENCE</scope>
    <source>
        <strain evidence="1">AG1-1A</strain>
    </source>
</reference>
<accession>A0A8H2WCN5</accession>
<sequence>MSTQIPPGASYRAPKAMVIARRHLQHLEDPVRIQFKQEWKRGNPLFDWYQRRTHKIVDKLELRKEHEAPFYHEFVVFRLEEEGGYFRIDRRQSNPLDFIYQSGVEAYDTIEEVSSMNDRLYSASDCLVSLDLRIGIHLSVILRTCWAIKMHPSAWTYTPQLYNSYFLAQTILMCTARSVCDEGTFDRIRDIFRFSYDWEDVFTRFREHDKDLHVWGIMHDEYCCSHTCYGDIAPPPYARDDHADNVLSLETWKASFKFRAHPRLPIWASNLLLNFQRALVKFWQDEFLSLVGVAVPEPDQTIKHIWIQAGGKENKQDRLEQMFESRTYLRRLMWGRWCYEHLQPIATKIEPMMRQALRCPVMPLAASRSTKINAPKPTQIVKKWPGVMLQFFDNEFEHLNSSLKSQVLKVWNAHLEIDACPITEDVIEGRRLPSMEIQIFEHPDSSDGQPVTLAQLKNCREELIDSHARRVADSNYGDFEEVRSNIRTASDDVWMSVKKDKGCAYCYGLHESELSLSTRPAEEPKTRFDDAPIWCASVEQCIAEARISVDI</sequence>
<proteinExistence type="predicted"/>
<organism evidence="1 2">
    <name type="scientific">Rhizoctonia solani</name>
    <dbReference type="NCBI Taxonomy" id="456999"/>
    <lineage>
        <taxon>Eukaryota</taxon>
        <taxon>Fungi</taxon>
        <taxon>Dikarya</taxon>
        <taxon>Basidiomycota</taxon>
        <taxon>Agaricomycotina</taxon>
        <taxon>Agaricomycetes</taxon>
        <taxon>Cantharellales</taxon>
        <taxon>Ceratobasidiaceae</taxon>
        <taxon>Rhizoctonia</taxon>
    </lineage>
</organism>
<evidence type="ECO:0000313" key="2">
    <source>
        <dbReference type="Proteomes" id="UP000663840"/>
    </source>
</evidence>
<comment type="caution">
    <text evidence="1">The sequence shown here is derived from an EMBL/GenBank/DDBJ whole genome shotgun (WGS) entry which is preliminary data.</text>
</comment>
<evidence type="ECO:0000313" key="1">
    <source>
        <dbReference type="EMBL" id="CAE6363748.1"/>
    </source>
</evidence>
<gene>
    <name evidence="1" type="ORF">RDB_LOCUS14939</name>
</gene>
<dbReference type="OrthoDB" id="381190at2759"/>
<name>A0A8H2WCN5_9AGAM</name>
<protein>
    <submittedName>
        <fullName evidence="1">Uncharacterized protein</fullName>
    </submittedName>
</protein>
<dbReference type="EMBL" id="CAJMWR010000283">
    <property type="protein sequence ID" value="CAE6363748.1"/>
    <property type="molecule type" value="Genomic_DNA"/>
</dbReference>
<dbReference type="AlphaFoldDB" id="A0A8H2WCN5"/>